<accession>A0ABW8TK29</accession>
<dbReference type="PIRSF" id="PIRSF019574">
    <property type="entry name" value="Periplasmic_polyamine_BP"/>
    <property type="match status" value="1"/>
</dbReference>
<evidence type="ECO:0000256" key="4">
    <source>
        <dbReference type="ARBA" id="ARBA00022764"/>
    </source>
</evidence>
<evidence type="ECO:0000313" key="6">
    <source>
        <dbReference type="Proteomes" id="UP001623592"/>
    </source>
</evidence>
<evidence type="ECO:0000256" key="2">
    <source>
        <dbReference type="ARBA" id="ARBA00022448"/>
    </source>
</evidence>
<evidence type="ECO:0000256" key="1">
    <source>
        <dbReference type="ARBA" id="ARBA00004418"/>
    </source>
</evidence>
<dbReference type="InterPro" id="IPR001188">
    <property type="entry name" value="Sperm_putr-bd"/>
</dbReference>
<dbReference type="EMBL" id="JBJIAA010000013">
    <property type="protein sequence ID" value="MFL0251843.1"/>
    <property type="molecule type" value="Genomic_DNA"/>
</dbReference>
<keyword evidence="3" id="KW-0732">Signal</keyword>
<dbReference type="Pfam" id="PF13416">
    <property type="entry name" value="SBP_bac_8"/>
    <property type="match status" value="1"/>
</dbReference>
<gene>
    <name evidence="5" type="ORF">ACJDT4_15605</name>
</gene>
<dbReference type="PRINTS" id="PR00909">
    <property type="entry name" value="SPERMDNBNDNG"/>
</dbReference>
<dbReference type="RefSeq" id="WP_406788494.1">
    <property type="nucleotide sequence ID" value="NZ_JBJIAA010000013.1"/>
</dbReference>
<dbReference type="Gene3D" id="3.40.190.10">
    <property type="entry name" value="Periplasmic binding protein-like II"/>
    <property type="match status" value="2"/>
</dbReference>
<evidence type="ECO:0000313" key="5">
    <source>
        <dbReference type="EMBL" id="MFL0251843.1"/>
    </source>
</evidence>
<sequence>MKYKIIKRVLSTTLSAVIIGTVLTGCGRSSGAGSSSGGGILNVFNWTEYLPKSVINEFEKKYNIKVNYTTYSSNEEMLAKIQASGGQYDIAVASDYMVDIMKKQDLLEKVDKDKVTNLKNIGDQYKNLSFDPKNEYSVPYLCGNVVTVVNTKKFPQGISSYSDLWNSKFKGSMVVLNDERALIGMTLKKLGYSFNETNKSRLDEAKSELQKLKPNIKIFDSDSPKTALINGEAAVGYCWTAEAYLAEKDNKDLKTFFPKEGMYAFEDNFVIPKGAKNKENAELFINFILQPKVSAEISKAYPYTNPNEAARKYIGNECLNNKTLYPDKEVSDKDEHIKDVGDTTKIYDSIWTQFKQ</sequence>
<dbReference type="SUPFAM" id="SSF53850">
    <property type="entry name" value="Periplasmic binding protein-like II"/>
    <property type="match status" value="1"/>
</dbReference>
<dbReference type="InterPro" id="IPR006059">
    <property type="entry name" value="SBP"/>
</dbReference>
<evidence type="ECO:0000256" key="3">
    <source>
        <dbReference type="ARBA" id="ARBA00022729"/>
    </source>
</evidence>
<keyword evidence="2" id="KW-0813">Transport</keyword>
<protein>
    <submittedName>
        <fullName evidence="5">Spermidine/putrescine ABC transporter substrate-binding protein</fullName>
    </submittedName>
</protein>
<dbReference type="PROSITE" id="PS51257">
    <property type="entry name" value="PROKAR_LIPOPROTEIN"/>
    <property type="match status" value="1"/>
</dbReference>
<comment type="caution">
    <text evidence="5">The sequence shown here is derived from an EMBL/GenBank/DDBJ whole genome shotgun (WGS) entry which is preliminary data.</text>
</comment>
<keyword evidence="4" id="KW-0574">Periplasm</keyword>
<dbReference type="Proteomes" id="UP001623592">
    <property type="component" value="Unassembled WGS sequence"/>
</dbReference>
<keyword evidence="6" id="KW-1185">Reference proteome</keyword>
<dbReference type="PANTHER" id="PTHR30222:SF17">
    <property type="entry name" value="SPERMIDINE_PUTRESCINE-BINDING PERIPLASMIC PROTEIN"/>
    <property type="match status" value="1"/>
</dbReference>
<proteinExistence type="predicted"/>
<dbReference type="CDD" id="cd13590">
    <property type="entry name" value="PBP2_PotD_PotF_like"/>
    <property type="match status" value="1"/>
</dbReference>
<dbReference type="PANTHER" id="PTHR30222">
    <property type="entry name" value="SPERMIDINE/PUTRESCINE-BINDING PERIPLASMIC PROTEIN"/>
    <property type="match status" value="1"/>
</dbReference>
<reference evidence="5 6" key="1">
    <citation type="submission" date="2024-11" db="EMBL/GenBank/DDBJ databases">
        <authorList>
            <person name="Heng Y.C."/>
            <person name="Lim A.C.H."/>
            <person name="Lee J.K.Y."/>
            <person name="Kittelmann S."/>
        </authorList>
    </citation>
    <scope>NUCLEOTIDE SEQUENCE [LARGE SCALE GENOMIC DNA]</scope>
    <source>
        <strain evidence="5 6">WILCCON 0114</strain>
    </source>
</reference>
<comment type="subcellular location">
    <subcellularLocation>
        <location evidence="1">Periplasm</location>
    </subcellularLocation>
</comment>
<organism evidence="5 6">
    <name type="scientific">Clostridium neuense</name>
    <dbReference type="NCBI Taxonomy" id="1728934"/>
    <lineage>
        <taxon>Bacteria</taxon>
        <taxon>Bacillati</taxon>
        <taxon>Bacillota</taxon>
        <taxon>Clostridia</taxon>
        <taxon>Eubacteriales</taxon>
        <taxon>Clostridiaceae</taxon>
        <taxon>Clostridium</taxon>
    </lineage>
</organism>
<name>A0ABW8TK29_9CLOT</name>